<protein>
    <recommendedName>
        <fullName evidence="4">PH domain-containing protein</fullName>
    </recommendedName>
</protein>
<feature type="transmembrane region" description="Helical" evidence="1">
    <location>
        <begin position="15"/>
        <end position="32"/>
    </location>
</feature>
<keyword evidence="1" id="KW-0812">Transmembrane</keyword>
<keyword evidence="1" id="KW-0472">Membrane</keyword>
<keyword evidence="3" id="KW-1185">Reference proteome</keyword>
<evidence type="ECO:0000256" key="1">
    <source>
        <dbReference type="SAM" id="Phobius"/>
    </source>
</evidence>
<sequence length="137" mass="15439">MSDTFEYRHKPKRPVVWLAAAMAVAIAVMVVALDLQQLIWLSVLFIAITVGWLMPRRPVYGIKLDGDHLTLAAWRKPRPVPLDRIAYLQAAETSDEISYVIVYRDGEQEGVFPLDLPDDDTLVEVMAERGIPVRGPL</sequence>
<organism evidence="2 3">
    <name type="scientific">Yoonia litorea</name>
    <dbReference type="NCBI Taxonomy" id="1123755"/>
    <lineage>
        <taxon>Bacteria</taxon>
        <taxon>Pseudomonadati</taxon>
        <taxon>Pseudomonadota</taxon>
        <taxon>Alphaproteobacteria</taxon>
        <taxon>Rhodobacterales</taxon>
        <taxon>Paracoccaceae</taxon>
        <taxon>Yoonia</taxon>
    </lineage>
</organism>
<dbReference type="RefSeq" id="WP_090206906.1">
    <property type="nucleotide sequence ID" value="NZ_FOZM01000001.1"/>
</dbReference>
<evidence type="ECO:0000313" key="3">
    <source>
        <dbReference type="Proteomes" id="UP000198926"/>
    </source>
</evidence>
<proteinExistence type="predicted"/>
<dbReference type="OrthoDB" id="7651471at2"/>
<dbReference type="EMBL" id="FOZM01000001">
    <property type="protein sequence ID" value="SFS15874.1"/>
    <property type="molecule type" value="Genomic_DNA"/>
</dbReference>
<dbReference type="Proteomes" id="UP000198926">
    <property type="component" value="Unassembled WGS sequence"/>
</dbReference>
<gene>
    <name evidence="2" type="ORF">SAMN05444714_1920</name>
</gene>
<keyword evidence="1" id="KW-1133">Transmembrane helix</keyword>
<accession>A0A1I6MJM2</accession>
<evidence type="ECO:0008006" key="4">
    <source>
        <dbReference type="Google" id="ProtNLM"/>
    </source>
</evidence>
<dbReference type="STRING" id="1123755.SAMN05444714_1920"/>
<evidence type="ECO:0000313" key="2">
    <source>
        <dbReference type="EMBL" id="SFS15874.1"/>
    </source>
</evidence>
<name>A0A1I6MJM2_9RHOB</name>
<reference evidence="2 3" key="1">
    <citation type="submission" date="2016-10" db="EMBL/GenBank/DDBJ databases">
        <authorList>
            <person name="de Groot N.N."/>
        </authorList>
    </citation>
    <scope>NUCLEOTIDE SEQUENCE [LARGE SCALE GENOMIC DNA]</scope>
    <source>
        <strain evidence="2 3">DSM 29433</strain>
    </source>
</reference>
<dbReference type="AlphaFoldDB" id="A0A1I6MJM2"/>
<feature type="transmembrane region" description="Helical" evidence="1">
    <location>
        <begin position="38"/>
        <end position="54"/>
    </location>
</feature>